<dbReference type="InterPro" id="IPR001387">
    <property type="entry name" value="Cro/C1-type_HTH"/>
</dbReference>
<proteinExistence type="predicted"/>
<gene>
    <name evidence="2" type="ORF">NCTC10794_01636</name>
</gene>
<accession>A0A377I2X9</accession>
<sequence>MLDVRLIIEQLKTGLNSKTDKDLCEKIGVPKQTLSGWKSRNSIPLEMIFDISQKFSLDLNWLITGKEKAHELKATEKMLLTAFNELDDKQQLQAVVFLGNLAQGGTSSPTASVSQHAGENAYNVGGDFNFNQK</sequence>
<protein>
    <submittedName>
        <fullName evidence="2">Bacteriophage ci repressor protein</fullName>
    </submittedName>
</protein>
<dbReference type="SUPFAM" id="SSF47413">
    <property type="entry name" value="lambda repressor-like DNA-binding domains"/>
    <property type="match status" value="1"/>
</dbReference>
<dbReference type="AlphaFoldDB" id="A0A377I2X9"/>
<organism evidence="2 3">
    <name type="scientific">Haemophilus parahaemolyticus</name>
    <dbReference type="NCBI Taxonomy" id="735"/>
    <lineage>
        <taxon>Bacteria</taxon>
        <taxon>Pseudomonadati</taxon>
        <taxon>Pseudomonadota</taxon>
        <taxon>Gammaproteobacteria</taxon>
        <taxon>Pasteurellales</taxon>
        <taxon>Pasteurellaceae</taxon>
        <taxon>Haemophilus</taxon>
    </lineage>
</organism>
<dbReference type="CDD" id="cd00093">
    <property type="entry name" value="HTH_XRE"/>
    <property type="match status" value="1"/>
</dbReference>
<evidence type="ECO:0000313" key="2">
    <source>
        <dbReference type="EMBL" id="STO64568.1"/>
    </source>
</evidence>
<feature type="domain" description="HTH cro/C1-type" evidence="1">
    <location>
        <begin position="21"/>
        <end position="62"/>
    </location>
</feature>
<dbReference type="Gene3D" id="1.10.260.40">
    <property type="entry name" value="lambda repressor-like DNA-binding domains"/>
    <property type="match status" value="1"/>
</dbReference>
<dbReference type="Pfam" id="PF07022">
    <property type="entry name" value="Phage_CI_repr"/>
    <property type="match status" value="1"/>
</dbReference>
<dbReference type="InterPro" id="IPR010744">
    <property type="entry name" value="Phage_CI_N"/>
</dbReference>
<dbReference type="GO" id="GO:0003677">
    <property type="term" value="F:DNA binding"/>
    <property type="evidence" value="ECO:0007669"/>
    <property type="project" value="InterPro"/>
</dbReference>
<evidence type="ECO:0000259" key="1">
    <source>
        <dbReference type="PROSITE" id="PS50943"/>
    </source>
</evidence>
<name>A0A377I2X9_HAEPH</name>
<dbReference type="Proteomes" id="UP000254867">
    <property type="component" value="Unassembled WGS sequence"/>
</dbReference>
<dbReference type="InterPro" id="IPR010982">
    <property type="entry name" value="Lambda_DNA-bd_dom_sf"/>
</dbReference>
<evidence type="ECO:0000313" key="3">
    <source>
        <dbReference type="Proteomes" id="UP000254867"/>
    </source>
</evidence>
<dbReference type="PROSITE" id="PS50943">
    <property type="entry name" value="HTH_CROC1"/>
    <property type="match status" value="1"/>
</dbReference>
<reference evidence="2 3" key="1">
    <citation type="submission" date="2018-06" db="EMBL/GenBank/DDBJ databases">
        <authorList>
            <consortium name="Pathogen Informatics"/>
            <person name="Doyle S."/>
        </authorList>
    </citation>
    <scope>NUCLEOTIDE SEQUENCE [LARGE SCALE GENOMIC DNA]</scope>
    <source>
        <strain evidence="2 3">NCTC10794</strain>
    </source>
</reference>
<dbReference type="RefSeq" id="WP_119222939.1">
    <property type="nucleotide sequence ID" value="NZ_UGHH01000002.1"/>
</dbReference>
<dbReference type="EMBL" id="UGHH01000002">
    <property type="protein sequence ID" value="STO64568.1"/>
    <property type="molecule type" value="Genomic_DNA"/>
</dbReference>
<dbReference type="GO" id="GO:0045892">
    <property type="term" value="P:negative regulation of DNA-templated transcription"/>
    <property type="evidence" value="ECO:0007669"/>
    <property type="project" value="InterPro"/>
</dbReference>